<dbReference type="EMBL" id="JABAFG010000015">
    <property type="protein sequence ID" value="NME28865.1"/>
    <property type="molecule type" value="Genomic_DNA"/>
</dbReference>
<proteinExistence type="predicted"/>
<protein>
    <submittedName>
        <fullName evidence="1">DUF4231 domain-containing protein</fullName>
    </submittedName>
</protein>
<evidence type="ECO:0000313" key="1">
    <source>
        <dbReference type="EMBL" id="NME28865.1"/>
    </source>
</evidence>
<dbReference type="InterPro" id="IPR025325">
    <property type="entry name" value="DUF4231"/>
</dbReference>
<dbReference type="Proteomes" id="UP000591071">
    <property type="component" value="Unassembled WGS sequence"/>
</dbReference>
<comment type="caution">
    <text evidence="1">The sequence shown here is derived from an EMBL/GenBank/DDBJ whole genome shotgun (WGS) entry which is preliminary data.</text>
</comment>
<gene>
    <name evidence="1" type="ORF">HF872_09570</name>
</gene>
<reference evidence="1 2" key="1">
    <citation type="submission" date="2020-04" db="EMBL/GenBank/DDBJ databases">
        <authorList>
            <person name="Hitch T.C.A."/>
            <person name="Wylensek D."/>
            <person name="Clavel T."/>
        </authorList>
    </citation>
    <scope>NUCLEOTIDE SEQUENCE [LARGE SCALE GENOMIC DNA]</scope>
    <source>
        <strain evidence="1 2">Oil-RF-744-FAT-WT-6-1</strain>
    </source>
</reference>
<organism evidence="1 2">
    <name type="scientific">Megasphaera hexanoica</name>
    <dbReference type="NCBI Taxonomy" id="1675036"/>
    <lineage>
        <taxon>Bacteria</taxon>
        <taxon>Bacillati</taxon>
        <taxon>Bacillota</taxon>
        <taxon>Negativicutes</taxon>
        <taxon>Veillonellales</taxon>
        <taxon>Veillonellaceae</taxon>
        <taxon>Megasphaera</taxon>
    </lineage>
</organism>
<dbReference type="RefSeq" id="WP_170087835.1">
    <property type="nucleotide sequence ID" value="NZ_JABAFG010000015.1"/>
</dbReference>
<dbReference type="AlphaFoldDB" id="A0A848BUD7"/>
<sequence>MDSNTNERILMTPQEYIEKRLDNQQIWFSNKSQTCQSRYKWLRRFEYIACIIIPIIQFNPLWPDIYNKLLGLLLGGIAAYVHFEYQLDMYFELWIKYRIASEKLKKEKALYLCKAGPYKEKTNEQCFTSLVTNVEQIITEANQQWGILSQNIPDAGKDTYSSTGS</sequence>
<dbReference type="NCBIfam" id="NF033634">
    <property type="entry name" value="SLATT_1"/>
    <property type="match status" value="1"/>
</dbReference>
<evidence type="ECO:0000313" key="2">
    <source>
        <dbReference type="Proteomes" id="UP000591071"/>
    </source>
</evidence>
<accession>A0A848BUD7</accession>
<name>A0A848BUD7_9FIRM</name>
<dbReference type="Pfam" id="PF14015">
    <property type="entry name" value="DUF4231"/>
    <property type="match status" value="1"/>
</dbReference>